<sequence length="195" mass="20313">MQPVLTPLPPESFRSKPWKNGGGVTLDIADASRPGADPAGWEGMIWRLGRTGIVAPGPFSDLTGYERLQAVIVGSGLVLDGPGGEIDLRLPFRPVRYDGGIPLVSRLENGPVEVVNLIADRALCAIDLVVPVAGEGIALGAGTHILYAPGEAVRGRCGETAFAIPGGHALRIDAQAEGMLTVEAGQALLAIIRLR</sequence>
<dbReference type="OrthoDB" id="9800082at2"/>
<protein>
    <recommendedName>
        <fullName evidence="3">HutD-family protein</fullName>
    </recommendedName>
</protein>
<dbReference type="Gene3D" id="2.60.120.10">
    <property type="entry name" value="Jelly Rolls"/>
    <property type="match status" value="1"/>
</dbReference>
<gene>
    <name evidence="1" type="ORF">AE618_10445</name>
</gene>
<dbReference type="RefSeq" id="WP_054208986.1">
    <property type="nucleotide sequence ID" value="NZ_LGSZ01000032.1"/>
</dbReference>
<dbReference type="PANTHER" id="PTHR37943:SF1">
    <property type="entry name" value="PROTEIN VES"/>
    <property type="match status" value="1"/>
</dbReference>
<dbReference type="InterPro" id="IPR010282">
    <property type="entry name" value="Uncharacterised_HutD/Ves"/>
</dbReference>
<dbReference type="SUPFAM" id="SSF51182">
    <property type="entry name" value="RmlC-like cupins"/>
    <property type="match status" value="1"/>
</dbReference>
<keyword evidence="2" id="KW-1185">Reference proteome</keyword>
<dbReference type="PATRIC" id="fig|1526658.3.peg.756"/>
<evidence type="ECO:0000313" key="1">
    <source>
        <dbReference type="EMBL" id="KPH81050.1"/>
    </source>
</evidence>
<accession>A0A0N1FF13</accession>
<comment type="caution">
    <text evidence="1">The sequence shown here is derived from an EMBL/GenBank/DDBJ whole genome shotgun (WGS) entry which is preliminary data.</text>
</comment>
<evidence type="ECO:0008006" key="3">
    <source>
        <dbReference type="Google" id="ProtNLM"/>
    </source>
</evidence>
<dbReference type="PANTHER" id="PTHR37943">
    <property type="entry name" value="PROTEIN VES"/>
    <property type="match status" value="1"/>
</dbReference>
<dbReference type="Proteomes" id="UP000037822">
    <property type="component" value="Unassembled WGS sequence"/>
</dbReference>
<evidence type="ECO:0000313" key="2">
    <source>
        <dbReference type="Proteomes" id="UP000037822"/>
    </source>
</evidence>
<dbReference type="Pfam" id="PF05962">
    <property type="entry name" value="HutD"/>
    <property type="match status" value="1"/>
</dbReference>
<dbReference type="EMBL" id="LGSZ01000032">
    <property type="protein sequence ID" value="KPH81050.1"/>
    <property type="molecule type" value="Genomic_DNA"/>
</dbReference>
<reference evidence="1 2" key="1">
    <citation type="submission" date="2015-07" db="EMBL/GenBank/DDBJ databases">
        <title>Whole genome sequencing of Bosea vaviloviae isolated from cave pool.</title>
        <authorList>
            <person name="Tan N.E.H."/>
            <person name="Lee Y.P."/>
            <person name="Gan H.M."/>
            <person name="Barton H."/>
            <person name="Savka M.A."/>
        </authorList>
    </citation>
    <scope>NUCLEOTIDE SEQUENCE [LARGE SCALE GENOMIC DNA]</scope>
    <source>
        <strain evidence="1 2">SD260</strain>
    </source>
</reference>
<dbReference type="InterPro" id="IPR011051">
    <property type="entry name" value="RmlC_Cupin_sf"/>
</dbReference>
<dbReference type="AlphaFoldDB" id="A0A0N1FF13"/>
<name>A0A0N1FF13_9HYPH</name>
<organism evidence="1 2">
    <name type="scientific">Bosea vaviloviae</name>
    <dbReference type="NCBI Taxonomy" id="1526658"/>
    <lineage>
        <taxon>Bacteria</taxon>
        <taxon>Pseudomonadati</taxon>
        <taxon>Pseudomonadota</taxon>
        <taxon>Alphaproteobacteria</taxon>
        <taxon>Hyphomicrobiales</taxon>
        <taxon>Boseaceae</taxon>
        <taxon>Bosea</taxon>
    </lineage>
</organism>
<proteinExistence type="predicted"/>
<dbReference type="InterPro" id="IPR014710">
    <property type="entry name" value="RmlC-like_jellyroll"/>
</dbReference>